<evidence type="ECO:0000313" key="1">
    <source>
        <dbReference type="EMBL" id="CAF1491319.1"/>
    </source>
</evidence>
<gene>
    <name evidence="2" type="ORF">GPM918_LOCUS40755</name>
    <name evidence="1" type="ORF">OVA965_LOCUS36511</name>
    <name evidence="4" type="ORF">SRO942_LOCUS41733</name>
    <name evidence="3" type="ORF">TMI583_LOCUS37519</name>
</gene>
<reference evidence="2" key="1">
    <citation type="submission" date="2021-02" db="EMBL/GenBank/DDBJ databases">
        <authorList>
            <person name="Nowell W R."/>
        </authorList>
    </citation>
    <scope>NUCLEOTIDE SEQUENCE</scope>
</reference>
<sequence>HQLYALLLPYTLRKLLEKWYLKTPLTDDESDLFGEISQLLLKLVQGPNDEPDKIDKIGTWLLNETFIGAIGSCVQEIAKTGTHLSEHNLEHLNTLLEALTSFQGRRKSIMDNSAMLLLLESVVACLASSYYTDTFLILRPEAIMLTKSEVFLLITCVYTSVSSCKVYSSDIFSTIYIRGS</sequence>
<dbReference type="Proteomes" id="UP000663829">
    <property type="component" value="Unassembled WGS sequence"/>
</dbReference>
<accession>A0A815YWH4</accession>
<dbReference type="EMBL" id="CAJOBC010096632">
    <property type="protein sequence ID" value="CAF4441540.1"/>
    <property type="molecule type" value="Genomic_DNA"/>
</dbReference>
<dbReference type="EMBL" id="CAJNOQ010030740">
    <property type="protein sequence ID" value="CAF1576362.1"/>
    <property type="molecule type" value="Genomic_DNA"/>
</dbReference>
<evidence type="ECO:0000313" key="3">
    <source>
        <dbReference type="EMBL" id="CAF4280421.1"/>
    </source>
</evidence>
<dbReference type="AlphaFoldDB" id="A0A815YWH4"/>
<dbReference type="EMBL" id="CAJNOK010033139">
    <property type="protein sequence ID" value="CAF1491319.1"/>
    <property type="molecule type" value="Genomic_DNA"/>
</dbReference>
<evidence type="ECO:0000313" key="2">
    <source>
        <dbReference type="EMBL" id="CAF1576362.1"/>
    </source>
</evidence>
<dbReference type="Proteomes" id="UP000681722">
    <property type="component" value="Unassembled WGS sequence"/>
</dbReference>
<dbReference type="EMBL" id="CAJOBA010055087">
    <property type="protein sequence ID" value="CAF4280421.1"/>
    <property type="molecule type" value="Genomic_DNA"/>
</dbReference>
<evidence type="ECO:0000313" key="5">
    <source>
        <dbReference type="Proteomes" id="UP000663829"/>
    </source>
</evidence>
<protein>
    <submittedName>
        <fullName evidence="2">Uncharacterized protein</fullName>
    </submittedName>
</protein>
<keyword evidence="5" id="KW-1185">Reference proteome</keyword>
<name>A0A815YWH4_9BILA</name>
<organism evidence="2 5">
    <name type="scientific">Didymodactylos carnosus</name>
    <dbReference type="NCBI Taxonomy" id="1234261"/>
    <lineage>
        <taxon>Eukaryota</taxon>
        <taxon>Metazoa</taxon>
        <taxon>Spiralia</taxon>
        <taxon>Gnathifera</taxon>
        <taxon>Rotifera</taxon>
        <taxon>Eurotatoria</taxon>
        <taxon>Bdelloidea</taxon>
        <taxon>Philodinida</taxon>
        <taxon>Philodinidae</taxon>
        <taxon>Didymodactylos</taxon>
    </lineage>
</organism>
<comment type="caution">
    <text evidence="2">The sequence shown here is derived from an EMBL/GenBank/DDBJ whole genome shotgun (WGS) entry which is preliminary data.</text>
</comment>
<feature type="non-terminal residue" evidence="2">
    <location>
        <position position="1"/>
    </location>
</feature>
<dbReference type="Proteomes" id="UP000677228">
    <property type="component" value="Unassembled WGS sequence"/>
</dbReference>
<proteinExistence type="predicted"/>
<evidence type="ECO:0000313" key="4">
    <source>
        <dbReference type="EMBL" id="CAF4441540.1"/>
    </source>
</evidence>
<dbReference type="Proteomes" id="UP000682733">
    <property type="component" value="Unassembled WGS sequence"/>
</dbReference>